<proteinExistence type="predicted"/>
<dbReference type="PANTHER" id="PTHR33877:SF2">
    <property type="entry name" value="OS07G0170200 PROTEIN"/>
    <property type="match status" value="1"/>
</dbReference>
<protein>
    <submittedName>
        <fullName evidence="2">HNH endonuclease</fullName>
    </submittedName>
</protein>
<feature type="domain" description="HNH nuclease" evidence="1">
    <location>
        <begin position="74"/>
        <end position="125"/>
    </location>
</feature>
<comment type="caution">
    <text evidence="2">The sequence shown here is derived from an EMBL/GenBank/DDBJ whole genome shotgun (WGS) entry which is preliminary data.</text>
</comment>
<dbReference type="SMART" id="SM00507">
    <property type="entry name" value="HNHc"/>
    <property type="match status" value="1"/>
</dbReference>
<organism evidence="2">
    <name type="scientific">Dictyoglomus thermophilum</name>
    <dbReference type="NCBI Taxonomy" id="14"/>
    <lineage>
        <taxon>Bacteria</taxon>
        <taxon>Pseudomonadati</taxon>
        <taxon>Dictyoglomota</taxon>
        <taxon>Dictyoglomia</taxon>
        <taxon>Dictyoglomales</taxon>
        <taxon>Dictyoglomaceae</taxon>
        <taxon>Dictyoglomus</taxon>
    </lineage>
</organism>
<gene>
    <name evidence="2" type="ORF">ENW00_05675</name>
</gene>
<keyword evidence="2" id="KW-0378">Hydrolase</keyword>
<reference evidence="2" key="1">
    <citation type="journal article" date="2020" name="mSystems">
        <title>Genome- and Community-Level Interaction Insights into Carbon Utilization and Element Cycling Functions of Hydrothermarchaeota in Hydrothermal Sediment.</title>
        <authorList>
            <person name="Zhou Z."/>
            <person name="Liu Y."/>
            <person name="Xu W."/>
            <person name="Pan J."/>
            <person name="Luo Z.H."/>
            <person name="Li M."/>
        </authorList>
    </citation>
    <scope>NUCLEOTIDE SEQUENCE [LARGE SCALE GENOMIC DNA]</scope>
    <source>
        <strain evidence="2">SpSt-81</strain>
    </source>
</reference>
<sequence length="175" mass="20410">MEELLNEMVLVLNSNYEPLDVCRVKRAISLILQEKAETLETNGGVVRSATLELEIPSVIRLLYYVKRPRLELKLSRKGIFLRDNYTCQYCGKKGGELTIDHVVPKRLGGKSVWENLVTACKECNHKKGDRTLEEANMRLLKEPKAPKHVYYFRLAKYLEEEKNEGWKKYFFNVDI</sequence>
<dbReference type="GO" id="GO:0004519">
    <property type="term" value="F:endonuclease activity"/>
    <property type="evidence" value="ECO:0007669"/>
    <property type="project" value="UniProtKB-KW"/>
</dbReference>
<dbReference type="EMBL" id="DTIN01000015">
    <property type="protein sequence ID" value="HFX13631.1"/>
    <property type="molecule type" value="Genomic_DNA"/>
</dbReference>
<name>A0A7C3ML34_DICTH</name>
<dbReference type="AlphaFoldDB" id="A0A7C3ML34"/>
<dbReference type="InterPro" id="IPR052892">
    <property type="entry name" value="NA-targeting_endonuclease"/>
</dbReference>
<accession>A0A7C3ML34</accession>
<dbReference type="InterPro" id="IPR029471">
    <property type="entry name" value="HNH_5"/>
</dbReference>
<dbReference type="PANTHER" id="PTHR33877">
    <property type="entry name" value="SLL1193 PROTEIN"/>
    <property type="match status" value="1"/>
</dbReference>
<dbReference type="CDD" id="cd00085">
    <property type="entry name" value="HNHc"/>
    <property type="match status" value="1"/>
</dbReference>
<keyword evidence="2" id="KW-0255">Endonuclease</keyword>
<dbReference type="InterPro" id="IPR003615">
    <property type="entry name" value="HNH_nuc"/>
</dbReference>
<evidence type="ECO:0000259" key="1">
    <source>
        <dbReference type="SMART" id="SM00507"/>
    </source>
</evidence>
<evidence type="ECO:0000313" key="2">
    <source>
        <dbReference type="EMBL" id="HFX13631.1"/>
    </source>
</evidence>
<keyword evidence="2" id="KW-0540">Nuclease</keyword>
<dbReference type="Gene3D" id="1.10.30.50">
    <property type="match status" value="1"/>
</dbReference>
<dbReference type="Pfam" id="PF14279">
    <property type="entry name" value="HNH_5"/>
    <property type="match status" value="1"/>
</dbReference>